<feature type="transmembrane region" description="Helical" evidence="7">
    <location>
        <begin position="5"/>
        <end position="21"/>
    </location>
</feature>
<dbReference type="AlphaFoldDB" id="A0A520MG42"/>
<dbReference type="Pfam" id="PF03600">
    <property type="entry name" value="CitMHS"/>
    <property type="match status" value="1"/>
</dbReference>
<keyword evidence="6 7" id="KW-0472">Membrane</keyword>
<feature type="domain" description="Citrate transporter-like" evidence="8">
    <location>
        <begin position="17"/>
        <end position="536"/>
    </location>
</feature>
<dbReference type="GO" id="GO:0006813">
    <property type="term" value="P:potassium ion transport"/>
    <property type="evidence" value="ECO:0007669"/>
    <property type="project" value="InterPro"/>
</dbReference>
<dbReference type="Proteomes" id="UP000315782">
    <property type="component" value="Unassembled WGS sequence"/>
</dbReference>
<comment type="caution">
    <text evidence="9">The sequence shown here is derived from an EMBL/GenBank/DDBJ whole genome shotgun (WGS) entry which is preliminary data.</text>
</comment>
<feature type="transmembrane region" description="Helical" evidence="7">
    <location>
        <begin position="27"/>
        <end position="44"/>
    </location>
</feature>
<organism evidence="9 10">
    <name type="scientific">SAR86 cluster bacterium</name>
    <dbReference type="NCBI Taxonomy" id="2030880"/>
    <lineage>
        <taxon>Bacteria</taxon>
        <taxon>Pseudomonadati</taxon>
        <taxon>Pseudomonadota</taxon>
        <taxon>Gammaproteobacteria</taxon>
        <taxon>SAR86 cluster</taxon>
    </lineage>
</organism>
<sequence>MSDQHLLSLTILSLLGLFIWGKFRYDALAAGALVVLIILGVIPANQAFDGFAHPAVITVALVLIISQGLKNSGLTGLVGKVIGGKTFTQFQFLISLLFIAAILSSFINNIGALAILLPITLNICQKMDWHPSRFLMPLAFACILGGMNTTIGTPPNIIISEYKSTISSAGFNFFDFSYVGLSVTILSILFISIIGNKLIQLRENSNAGSSLIDLKGYLFEVLVNDSSSAIGMTLSAFKREAGEDTEVLGIVSESGGVKKVANNLRIKAGQILVIKTPPDEVSSILDIFDFSIPKELHSFEDEDLEEIEAMIIPGSRLIGRKYDFFLKLAYEELNLLGLWRKGAKYRTRLTRETFKAGDVLLLGVRDLDEEDVTNKIKHLGLMPLRQRELQTIPSRSRLLKGLIFFFTSITLVAFNVLPTAAAFLLCVLGFARIRIIDSNFYRDVDWPIIVMLAAMIPIGTALQTTGLSEVISSNISLYAENMSLFWLLFIILIVTMATTDIINNAATAVIMAPISAGIAIELGYEIEPFLMVVAVGASCAFLTPIGHQCNTIIMGPGNYKFTDYWRLGLPLDILIIAVSIPMILFVWT</sequence>
<dbReference type="CDD" id="cd01115">
    <property type="entry name" value="SLC13_permease"/>
    <property type="match status" value="1"/>
</dbReference>
<accession>A0A520MG42</accession>
<reference evidence="9 10" key="1">
    <citation type="submission" date="2019-02" db="EMBL/GenBank/DDBJ databases">
        <title>Prokaryotic population dynamics and viral predation in marine succession experiment using metagenomics: the confinement effect.</title>
        <authorList>
            <person name="Haro-Moreno J.M."/>
            <person name="Rodriguez-Valera F."/>
            <person name="Lopez-Perez M."/>
        </authorList>
    </citation>
    <scope>NUCLEOTIDE SEQUENCE [LARGE SCALE GENOMIC DNA]</scope>
    <source>
        <strain evidence="9">MED-G163</strain>
    </source>
</reference>
<feature type="transmembrane region" description="Helical" evidence="7">
    <location>
        <begin position="501"/>
        <end position="522"/>
    </location>
</feature>
<feature type="transmembrane region" description="Helical" evidence="7">
    <location>
        <begin position="51"/>
        <end position="69"/>
    </location>
</feature>
<dbReference type="EMBL" id="SHBI01000022">
    <property type="protein sequence ID" value="RZO20184.1"/>
    <property type="molecule type" value="Genomic_DNA"/>
</dbReference>
<dbReference type="InterPro" id="IPR051679">
    <property type="entry name" value="DASS-Related_Transporters"/>
</dbReference>
<dbReference type="GO" id="GO:0055085">
    <property type="term" value="P:transmembrane transport"/>
    <property type="evidence" value="ECO:0007669"/>
    <property type="project" value="InterPro"/>
</dbReference>
<feature type="transmembrane region" description="Helical" evidence="7">
    <location>
        <begin position="446"/>
        <end position="465"/>
    </location>
</feature>
<gene>
    <name evidence="9" type="ORF">EVA96_03095</name>
</gene>
<dbReference type="GO" id="GO:0005886">
    <property type="term" value="C:plasma membrane"/>
    <property type="evidence" value="ECO:0007669"/>
    <property type="project" value="TreeGrafter"/>
</dbReference>
<evidence type="ECO:0000256" key="7">
    <source>
        <dbReference type="SAM" id="Phobius"/>
    </source>
</evidence>
<feature type="transmembrane region" description="Helical" evidence="7">
    <location>
        <begin position="89"/>
        <end position="122"/>
    </location>
</feature>
<keyword evidence="3 7" id="KW-0812">Transmembrane</keyword>
<protein>
    <submittedName>
        <fullName evidence="9">SLC13/DASS family transporter</fullName>
    </submittedName>
</protein>
<dbReference type="PANTHER" id="PTHR43652">
    <property type="entry name" value="BASIC AMINO ACID ANTIPORTER YFCC-RELATED"/>
    <property type="match status" value="1"/>
</dbReference>
<evidence type="ECO:0000313" key="9">
    <source>
        <dbReference type="EMBL" id="RZO20184.1"/>
    </source>
</evidence>
<evidence type="ECO:0000256" key="2">
    <source>
        <dbReference type="ARBA" id="ARBA00022448"/>
    </source>
</evidence>
<feature type="transmembrane region" description="Helical" evidence="7">
    <location>
        <begin position="477"/>
        <end position="495"/>
    </location>
</feature>
<dbReference type="InterPro" id="IPR036721">
    <property type="entry name" value="RCK_C_sf"/>
</dbReference>
<evidence type="ECO:0000256" key="4">
    <source>
        <dbReference type="ARBA" id="ARBA00022737"/>
    </source>
</evidence>
<dbReference type="PANTHER" id="PTHR43652:SF2">
    <property type="entry name" value="BASIC AMINO ACID ANTIPORTER YFCC-RELATED"/>
    <property type="match status" value="1"/>
</dbReference>
<feature type="transmembrane region" description="Helical" evidence="7">
    <location>
        <begin position="402"/>
        <end position="431"/>
    </location>
</feature>
<keyword evidence="4" id="KW-0677">Repeat</keyword>
<dbReference type="InterPro" id="IPR004680">
    <property type="entry name" value="Cit_transptr-like_dom"/>
</dbReference>
<feature type="transmembrane region" description="Helical" evidence="7">
    <location>
        <begin position="529"/>
        <end position="547"/>
    </location>
</feature>
<evidence type="ECO:0000256" key="3">
    <source>
        <dbReference type="ARBA" id="ARBA00022692"/>
    </source>
</evidence>
<evidence type="ECO:0000256" key="1">
    <source>
        <dbReference type="ARBA" id="ARBA00004141"/>
    </source>
</evidence>
<comment type="subcellular location">
    <subcellularLocation>
        <location evidence="1">Membrane</location>
        <topology evidence="1">Multi-pass membrane protein</topology>
    </subcellularLocation>
</comment>
<dbReference type="SUPFAM" id="SSF116726">
    <property type="entry name" value="TrkA C-terminal domain-like"/>
    <property type="match status" value="1"/>
</dbReference>
<proteinExistence type="predicted"/>
<feature type="transmembrane region" description="Helical" evidence="7">
    <location>
        <begin position="567"/>
        <end position="587"/>
    </location>
</feature>
<evidence type="ECO:0000313" key="10">
    <source>
        <dbReference type="Proteomes" id="UP000315782"/>
    </source>
</evidence>
<evidence type="ECO:0000256" key="5">
    <source>
        <dbReference type="ARBA" id="ARBA00022989"/>
    </source>
</evidence>
<keyword evidence="2" id="KW-0813">Transport</keyword>
<evidence type="ECO:0000259" key="8">
    <source>
        <dbReference type="Pfam" id="PF03600"/>
    </source>
</evidence>
<feature type="transmembrane region" description="Helical" evidence="7">
    <location>
        <begin position="173"/>
        <end position="194"/>
    </location>
</feature>
<keyword evidence="5 7" id="KW-1133">Transmembrane helix</keyword>
<name>A0A520MG42_9GAMM</name>
<evidence type="ECO:0000256" key="6">
    <source>
        <dbReference type="ARBA" id="ARBA00023136"/>
    </source>
</evidence>
<feature type="transmembrane region" description="Helical" evidence="7">
    <location>
        <begin position="134"/>
        <end position="153"/>
    </location>
</feature>